<proteinExistence type="predicted"/>
<reference evidence="2" key="1">
    <citation type="submission" date="2021-02" db="EMBL/GenBank/DDBJ databases">
        <authorList>
            <person name="Dougan E. K."/>
            <person name="Rhodes N."/>
            <person name="Thang M."/>
            <person name="Chan C."/>
        </authorList>
    </citation>
    <scope>NUCLEOTIDE SEQUENCE</scope>
</reference>
<dbReference type="OrthoDB" id="10677598at2759"/>
<evidence type="ECO:0000256" key="1">
    <source>
        <dbReference type="SAM" id="MobiDB-lite"/>
    </source>
</evidence>
<organism evidence="2 3">
    <name type="scientific">Symbiodinium natans</name>
    <dbReference type="NCBI Taxonomy" id="878477"/>
    <lineage>
        <taxon>Eukaryota</taxon>
        <taxon>Sar</taxon>
        <taxon>Alveolata</taxon>
        <taxon>Dinophyceae</taxon>
        <taxon>Suessiales</taxon>
        <taxon>Symbiodiniaceae</taxon>
        <taxon>Symbiodinium</taxon>
    </lineage>
</organism>
<feature type="region of interest" description="Disordered" evidence="1">
    <location>
        <begin position="336"/>
        <end position="405"/>
    </location>
</feature>
<dbReference type="Proteomes" id="UP000604046">
    <property type="component" value="Unassembled WGS sequence"/>
</dbReference>
<protein>
    <submittedName>
        <fullName evidence="2">Uncharacterized protein</fullName>
    </submittedName>
</protein>
<feature type="compositionally biased region" description="Basic and acidic residues" evidence="1">
    <location>
        <begin position="360"/>
        <end position="384"/>
    </location>
</feature>
<dbReference type="EMBL" id="CAJNDS010002236">
    <property type="protein sequence ID" value="CAE7387775.1"/>
    <property type="molecule type" value="Genomic_DNA"/>
</dbReference>
<evidence type="ECO:0000313" key="2">
    <source>
        <dbReference type="EMBL" id="CAE7387775.1"/>
    </source>
</evidence>
<dbReference type="AlphaFoldDB" id="A0A812QGB5"/>
<accession>A0A812QGB5</accession>
<comment type="caution">
    <text evidence="2">The sequence shown here is derived from an EMBL/GenBank/DDBJ whole genome shotgun (WGS) entry which is preliminary data.</text>
</comment>
<sequence>MDGQYPEWSCKLRLRSKCFQYKYARWDRVRREWVLESIPKRMFLHEERSKARVRDDGEFDKPADEGAFWSMLWHGSARKEWVYDQLQTIDGKFEEITNVLERQFKCVQQECQSQLQSLARDFATLRFDVNDLLTEGQMPGRVDAKGEASRPEDTHRLQKEVASMKQGQCTLFEQLSHMEADVSKTKALITNLVQSCRLEDEVRELSLQLQKVQAETKATQEDMRTLHEALQSMQSLQASLLEQDAERCQHLDHWSVEQTSLRSKLTELQALAEPTAHKALVEQVHELADRVKQVEVSRAMTDRDIHSLRLDVNGLLVPEGPSPEFAGLQTVAKTVASPDANPPECRRSCPQEVSTLRQPDACKEDLGSRHGLAKEDLPADDGARAARSQDTPTPHRPGGGGVRCDNALARSTTLRMQSSSIEAHTPFFEVPDHPSDESSRGITAQLEKEILQSLNDSMEEKRKILKRLSLRAHPDKGGTHAAQLWLREWQKVHGEWFLGPGHDLEG</sequence>
<gene>
    <name evidence="2" type="ORF">SNAT2548_LOCUS21147</name>
</gene>
<keyword evidence="3" id="KW-1185">Reference proteome</keyword>
<name>A0A812QGB5_9DINO</name>
<evidence type="ECO:0000313" key="3">
    <source>
        <dbReference type="Proteomes" id="UP000604046"/>
    </source>
</evidence>